<dbReference type="InterPro" id="IPR010934">
    <property type="entry name" value="NADH_DH_su5_C"/>
</dbReference>
<dbReference type="GO" id="GO:0008137">
    <property type="term" value="F:NADH dehydrogenase (ubiquinone) activity"/>
    <property type="evidence" value="ECO:0007669"/>
    <property type="project" value="UniProtKB-EC"/>
</dbReference>
<evidence type="ECO:0000313" key="19">
    <source>
        <dbReference type="Proteomes" id="UP000195607"/>
    </source>
</evidence>
<evidence type="ECO:0000256" key="11">
    <source>
        <dbReference type="ARBA" id="ARBA00023075"/>
    </source>
</evidence>
<feature type="transmembrane region" description="Helical" evidence="14">
    <location>
        <begin position="470"/>
        <end position="488"/>
    </location>
</feature>
<evidence type="ECO:0000256" key="2">
    <source>
        <dbReference type="ARBA" id="ARBA00012944"/>
    </source>
</evidence>
<feature type="transmembrane region" description="Helical" evidence="14">
    <location>
        <begin position="6"/>
        <end position="23"/>
    </location>
</feature>
<evidence type="ECO:0000256" key="3">
    <source>
        <dbReference type="ARBA" id="ARBA00021096"/>
    </source>
</evidence>
<keyword evidence="11" id="KW-0830">Ubiquinone</keyword>
<dbReference type="EMBL" id="LT671858">
    <property type="protein sequence ID" value="SIM82022.1"/>
    <property type="molecule type" value="Genomic_DNA"/>
</dbReference>
<evidence type="ECO:0000256" key="13">
    <source>
        <dbReference type="ARBA" id="ARBA00049551"/>
    </source>
</evidence>
<dbReference type="Proteomes" id="UP000195607">
    <property type="component" value="Chromosome I"/>
</dbReference>
<dbReference type="RefSeq" id="WP_148690104.1">
    <property type="nucleotide sequence ID" value="NZ_LT671858.1"/>
</dbReference>
<feature type="transmembrane region" description="Helical" evidence="14">
    <location>
        <begin position="608"/>
        <end position="627"/>
    </location>
</feature>
<dbReference type="PANTHER" id="PTHR42829">
    <property type="entry name" value="NADH-UBIQUINONE OXIDOREDUCTASE CHAIN 5"/>
    <property type="match status" value="1"/>
</dbReference>
<evidence type="ECO:0000259" key="17">
    <source>
        <dbReference type="Pfam" id="PF06455"/>
    </source>
</evidence>
<feature type="transmembrane region" description="Helical" evidence="14">
    <location>
        <begin position="30"/>
        <end position="52"/>
    </location>
</feature>
<feature type="domain" description="NADH dehydrogenase subunit 5 C-terminal" evidence="17">
    <location>
        <begin position="443"/>
        <end position="623"/>
    </location>
</feature>
<sequence>MLNYAWFIFLTPIIFAPISVIAGKRSKVTAGILASLSIFISLILSIIVWLNIRGTSTPIYQSYNWFDNINAGIYVDHLAVVMVLMVSFVSLMIHLFAMYYMKDDPRKNTYFGETALFTGGMLGLILASNLLEFFLFWELVGLCSYLLVGFWFFKPNAASAAKKAFIVTRVGDLLFIIGLAVLYSLLTVRGVSSPLSIPYLINNAHTIATEIGAQNLTIIGLLFLGGAAGKSAQFPLHVWIPDAMEGPTTVSALIHAATMVTAGVYLIARVLPLYANATPLAAESVLYIGAFTALFAGTIGIVVNDLKRILAYSTISQIGYMMAALGMVSTFGESVIGYSIYHLVVHAVFKALLFMSAGVILLTLMELRDVKKMGGLWKRMPVTISLMFIGSITLAAIPPTAAFFSKDTIIDVAYNYFIMNGSNVYSILPWIFLVIGALMTALYTFRMFFLVALGKPRSKLAEEAKDPPKVVLIPLMILAFLSLTLGLIQYRFYDFIVPDTTRVVVPLFIEYTPLTMVVIGVLITIGLYATTRWQRMNYDRNPVYRLLKAKYFLDALFTRVIAERVILPLSSGVSRLEKGFSISIEGTGKVAMGFGGVLRRIENGVVEYYFVFLIAGVAILMLLLELLGGI</sequence>
<dbReference type="PRINTS" id="PR01434">
    <property type="entry name" value="NADHDHGNASE5"/>
</dbReference>
<evidence type="ECO:0000256" key="14">
    <source>
        <dbReference type="SAM" id="Phobius"/>
    </source>
</evidence>
<feature type="transmembrane region" description="Helical" evidence="14">
    <location>
        <begin position="318"/>
        <end position="341"/>
    </location>
</feature>
<dbReference type="InterPro" id="IPR001750">
    <property type="entry name" value="ND/Mrp_TM"/>
</dbReference>
<keyword evidence="5" id="KW-0679">Respiratory chain</keyword>
<evidence type="ECO:0000256" key="7">
    <source>
        <dbReference type="ARBA" id="ARBA00022967"/>
    </source>
</evidence>
<dbReference type="EC" id="7.1.1.2" evidence="2"/>
<dbReference type="PANTHER" id="PTHR42829:SF2">
    <property type="entry name" value="NADH-UBIQUINONE OXIDOREDUCTASE CHAIN 5"/>
    <property type="match status" value="1"/>
</dbReference>
<evidence type="ECO:0000259" key="16">
    <source>
        <dbReference type="Pfam" id="PF00662"/>
    </source>
</evidence>
<evidence type="ECO:0000256" key="6">
    <source>
        <dbReference type="ARBA" id="ARBA00022692"/>
    </source>
</evidence>
<dbReference type="Pfam" id="PF06455">
    <property type="entry name" value="NADH5_C"/>
    <property type="match status" value="1"/>
</dbReference>
<feature type="transmembrane region" description="Helical" evidence="14">
    <location>
        <begin position="250"/>
        <end position="272"/>
    </location>
</feature>
<feature type="transmembrane region" description="Helical" evidence="14">
    <location>
        <begin position="284"/>
        <end position="306"/>
    </location>
</feature>
<dbReference type="Pfam" id="PF00662">
    <property type="entry name" value="Proton_antipo_N"/>
    <property type="match status" value="1"/>
</dbReference>
<evidence type="ECO:0000259" key="15">
    <source>
        <dbReference type="Pfam" id="PF00361"/>
    </source>
</evidence>
<evidence type="ECO:0000256" key="5">
    <source>
        <dbReference type="ARBA" id="ARBA00022660"/>
    </source>
</evidence>
<feature type="domain" description="NADH-Ubiquinone oxidoreductase (complex I) chain 5 N-terminal" evidence="16">
    <location>
        <begin position="68"/>
        <end position="111"/>
    </location>
</feature>
<comment type="catalytic activity">
    <reaction evidence="13">
        <text>a ubiquinone + NADH + 5 H(+)(in) = a ubiquinol + NAD(+) + 4 H(+)(out)</text>
        <dbReference type="Rhea" id="RHEA:29091"/>
        <dbReference type="Rhea" id="RHEA-COMP:9565"/>
        <dbReference type="Rhea" id="RHEA-COMP:9566"/>
        <dbReference type="ChEBI" id="CHEBI:15378"/>
        <dbReference type="ChEBI" id="CHEBI:16389"/>
        <dbReference type="ChEBI" id="CHEBI:17976"/>
        <dbReference type="ChEBI" id="CHEBI:57540"/>
        <dbReference type="ChEBI" id="CHEBI:57945"/>
        <dbReference type="EC" id="7.1.1.2"/>
    </reaction>
</comment>
<dbReference type="NCBIfam" id="TIGR01974">
    <property type="entry name" value="NDH_I_L"/>
    <property type="match status" value="1"/>
</dbReference>
<feature type="transmembrane region" description="Helical" evidence="14">
    <location>
        <begin position="173"/>
        <end position="191"/>
    </location>
</feature>
<comment type="subcellular location">
    <subcellularLocation>
        <location evidence="1">Membrane</location>
        <topology evidence="1">Multi-pass membrane protein</topology>
    </subcellularLocation>
</comment>
<proteinExistence type="predicted"/>
<feature type="transmembrane region" description="Helical" evidence="14">
    <location>
        <begin position="386"/>
        <end position="404"/>
    </location>
</feature>
<feature type="transmembrane region" description="Helical" evidence="14">
    <location>
        <begin position="211"/>
        <end position="229"/>
    </location>
</feature>
<evidence type="ECO:0000256" key="1">
    <source>
        <dbReference type="ARBA" id="ARBA00004141"/>
    </source>
</evidence>
<feature type="transmembrane region" description="Helical" evidence="14">
    <location>
        <begin position="109"/>
        <end position="128"/>
    </location>
</feature>
<keyword evidence="12 14" id="KW-0472">Membrane</keyword>
<feature type="transmembrane region" description="Helical" evidence="14">
    <location>
        <begin position="424"/>
        <end position="449"/>
    </location>
</feature>
<protein>
    <recommendedName>
        <fullName evidence="3">NADH-ubiquinone oxidoreductase chain 5</fullName>
        <ecNumber evidence="2">7.1.1.2</ecNumber>
    </recommendedName>
</protein>
<dbReference type="InterPro" id="IPR003945">
    <property type="entry name" value="NU5C-like"/>
</dbReference>
<keyword evidence="4" id="KW-0813">Transport</keyword>
<evidence type="ECO:0000313" key="18">
    <source>
        <dbReference type="EMBL" id="SIM82022.1"/>
    </source>
</evidence>
<keyword evidence="10" id="KW-0520">NAD</keyword>
<keyword evidence="7" id="KW-1278">Translocase</keyword>
<gene>
    <name evidence="18" type="ORF">CSP5_1728</name>
</gene>
<dbReference type="InterPro" id="IPR018393">
    <property type="entry name" value="NADHpl_OxRdtase_5_subgr"/>
</dbReference>
<dbReference type="Gene3D" id="1.20.5.2700">
    <property type="match status" value="1"/>
</dbReference>
<dbReference type="GO" id="GO:0015990">
    <property type="term" value="P:electron transport coupled proton transport"/>
    <property type="evidence" value="ECO:0007669"/>
    <property type="project" value="TreeGrafter"/>
</dbReference>
<organism evidence="18 19">
    <name type="scientific">Cuniculiplasma divulgatum</name>
    <dbReference type="NCBI Taxonomy" id="1673428"/>
    <lineage>
        <taxon>Archaea</taxon>
        <taxon>Methanobacteriati</taxon>
        <taxon>Thermoplasmatota</taxon>
        <taxon>Thermoplasmata</taxon>
        <taxon>Thermoplasmatales</taxon>
        <taxon>Cuniculiplasmataceae</taxon>
        <taxon>Cuniculiplasma</taxon>
    </lineage>
</organism>
<feature type="domain" description="NADH:quinone oxidoreductase/Mrp antiporter transmembrane" evidence="15">
    <location>
        <begin position="127"/>
        <end position="416"/>
    </location>
</feature>
<dbReference type="GO" id="GO:0042773">
    <property type="term" value="P:ATP synthesis coupled electron transport"/>
    <property type="evidence" value="ECO:0007669"/>
    <property type="project" value="InterPro"/>
</dbReference>
<dbReference type="GO" id="GO:0003954">
    <property type="term" value="F:NADH dehydrogenase activity"/>
    <property type="evidence" value="ECO:0007669"/>
    <property type="project" value="TreeGrafter"/>
</dbReference>
<dbReference type="GO" id="GO:0016020">
    <property type="term" value="C:membrane"/>
    <property type="evidence" value="ECO:0007669"/>
    <property type="project" value="UniProtKB-SubCell"/>
</dbReference>
<name>A0A1N5W9W0_9ARCH</name>
<dbReference type="Pfam" id="PF00361">
    <property type="entry name" value="Proton_antipo_M"/>
    <property type="match status" value="1"/>
</dbReference>
<reference evidence="18 19" key="1">
    <citation type="submission" date="2016-04" db="EMBL/GenBank/DDBJ databases">
        <authorList>
            <person name="Evans L.H."/>
            <person name="Alamgir A."/>
            <person name="Owens N."/>
            <person name="Weber N.D."/>
            <person name="Virtaneva K."/>
            <person name="Barbian K."/>
            <person name="Babar A."/>
            <person name="Rosenke K."/>
        </authorList>
    </citation>
    <scope>NUCLEOTIDE SEQUENCE [LARGE SCALE GENOMIC DNA]</scope>
    <source>
        <strain evidence="19">S5(T) (JCM 30642 \VKM B-2941)</strain>
    </source>
</reference>
<keyword evidence="9 14" id="KW-1133">Transmembrane helix</keyword>
<keyword evidence="6 14" id="KW-0812">Transmembrane</keyword>
<feature type="transmembrane region" description="Helical" evidence="14">
    <location>
        <begin position="508"/>
        <end position="530"/>
    </location>
</feature>
<dbReference type="GeneID" id="41588970"/>
<accession>A0A1N5W9W0</accession>
<evidence type="ECO:0000256" key="10">
    <source>
        <dbReference type="ARBA" id="ARBA00023027"/>
    </source>
</evidence>
<feature type="transmembrane region" description="Helical" evidence="14">
    <location>
        <begin position="347"/>
        <end position="365"/>
    </location>
</feature>
<keyword evidence="8" id="KW-0249">Electron transport</keyword>
<evidence type="ECO:0000256" key="8">
    <source>
        <dbReference type="ARBA" id="ARBA00022982"/>
    </source>
</evidence>
<feature type="transmembrane region" description="Helical" evidence="14">
    <location>
        <begin position="72"/>
        <end position="97"/>
    </location>
</feature>
<evidence type="ECO:0000256" key="4">
    <source>
        <dbReference type="ARBA" id="ARBA00022448"/>
    </source>
</evidence>
<evidence type="ECO:0000256" key="9">
    <source>
        <dbReference type="ARBA" id="ARBA00022989"/>
    </source>
</evidence>
<dbReference type="AlphaFoldDB" id="A0A1N5W9W0"/>
<dbReference type="InterPro" id="IPR001516">
    <property type="entry name" value="Proton_antipo_N"/>
</dbReference>
<feature type="transmembrane region" description="Helical" evidence="14">
    <location>
        <begin position="134"/>
        <end position="153"/>
    </location>
</feature>
<evidence type="ECO:0000256" key="12">
    <source>
        <dbReference type="ARBA" id="ARBA00023136"/>
    </source>
</evidence>